<protein>
    <recommendedName>
        <fullName evidence="4">Capsule synthesis protein CapA domain-containing protein</fullName>
    </recommendedName>
</protein>
<evidence type="ECO:0000313" key="5">
    <source>
        <dbReference type="EMBL" id="ADG86970.1"/>
    </source>
</evidence>
<dbReference type="EMBL" id="CP001874">
    <property type="protein sequence ID" value="ADG86970.1"/>
    <property type="molecule type" value="Genomic_DNA"/>
</dbReference>
<dbReference type="InterPro" id="IPR052169">
    <property type="entry name" value="CW_Biosynth-Accessory"/>
</dbReference>
<feature type="chain" id="PRO_5003090952" description="Capsule synthesis protein CapA domain-containing protein" evidence="3">
    <location>
        <begin position="29"/>
        <end position="377"/>
    </location>
</feature>
<evidence type="ECO:0000313" key="6">
    <source>
        <dbReference type="Proteomes" id="UP000006640"/>
    </source>
</evidence>
<dbReference type="eggNOG" id="COG2843">
    <property type="taxonomic scope" value="Bacteria"/>
</dbReference>
<proteinExistence type="inferred from homology"/>
<dbReference type="STRING" id="469371.Tbis_0238"/>
<comment type="similarity">
    <text evidence="1">Belongs to the CapA family.</text>
</comment>
<dbReference type="Gene3D" id="3.60.21.10">
    <property type="match status" value="1"/>
</dbReference>
<feature type="compositionally biased region" description="Low complexity" evidence="2">
    <location>
        <begin position="36"/>
        <end position="49"/>
    </location>
</feature>
<keyword evidence="3" id="KW-0732">Signal</keyword>
<dbReference type="Pfam" id="PF09587">
    <property type="entry name" value="PGA_cap"/>
    <property type="match status" value="1"/>
</dbReference>
<dbReference type="AlphaFoldDB" id="D6Y3E1"/>
<dbReference type="SUPFAM" id="SSF56300">
    <property type="entry name" value="Metallo-dependent phosphatases"/>
    <property type="match status" value="1"/>
</dbReference>
<evidence type="ECO:0000259" key="4">
    <source>
        <dbReference type="SMART" id="SM00854"/>
    </source>
</evidence>
<evidence type="ECO:0000256" key="2">
    <source>
        <dbReference type="SAM" id="MobiDB-lite"/>
    </source>
</evidence>
<evidence type="ECO:0000256" key="1">
    <source>
        <dbReference type="ARBA" id="ARBA00005662"/>
    </source>
</evidence>
<name>D6Y3E1_THEBD</name>
<dbReference type="HOGENOM" id="CLU_038823_2_3_11"/>
<keyword evidence="6" id="KW-1185">Reference proteome</keyword>
<dbReference type="PANTHER" id="PTHR33393">
    <property type="entry name" value="POLYGLUTAMINE SYNTHESIS ACCESSORY PROTEIN RV0574C-RELATED"/>
    <property type="match status" value="1"/>
</dbReference>
<dbReference type="Proteomes" id="UP000006640">
    <property type="component" value="Chromosome"/>
</dbReference>
<dbReference type="PANTHER" id="PTHR33393:SF13">
    <property type="entry name" value="PGA BIOSYNTHESIS PROTEIN CAPA"/>
    <property type="match status" value="1"/>
</dbReference>
<dbReference type="SMART" id="SM00854">
    <property type="entry name" value="PGA_cap"/>
    <property type="match status" value="1"/>
</dbReference>
<dbReference type="KEGG" id="tbi:Tbis_0238"/>
<feature type="domain" description="Capsule synthesis protein CapA" evidence="4">
    <location>
        <begin position="63"/>
        <end position="304"/>
    </location>
</feature>
<sequence>MMASSSVVIRKPLALAALYALLLTGCSAAEGERVPGASAEPAATGAAEPTPSPSPKPVRRPYTISFAGDVHFEGVLRARLDRNPRTALGPIAAVLRKADITALNLETAITTGGTPAPKQFTFRAPPTAFTALKAAGVDVVTMANNHGMDYMESGLRDTLAAIRKSRFPVIGIGRNEAEAYRPFRKTVNGNRVAIIGATQVLDTNLIEAWTAKGAKGGLASAKEEARLIRAVREARRNSDTVIVFLHWGAELVECPTPVQRQLAVKLVRAGADVIVGGHAHILLGGGYLGRAYVHYGLGNFAFYNWGPKTGMTGVLTLTINGRRILKDEWTPARIEGGVPIPLTGAAKQQALRSYHALRGCTGLSAKPRATATGSSQS</sequence>
<dbReference type="InterPro" id="IPR029052">
    <property type="entry name" value="Metallo-depent_PP-like"/>
</dbReference>
<evidence type="ECO:0000256" key="3">
    <source>
        <dbReference type="SAM" id="SignalP"/>
    </source>
</evidence>
<feature type="region of interest" description="Disordered" evidence="2">
    <location>
        <begin position="36"/>
        <end position="60"/>
    </location>
</feature>
<organism evidence="5 6">
    <name type="scientific">Thermobispora bispora (strain ATCC 19993 / DSM 43833 / CBS 139.67 / JCM 10125 / KCTC 9307 / NBRC 14880 / R51)</name>
    <dbReference type="NCBI Taxonomy" id="469371"/>
    <lineage>
        <taxon>Bacteria</taxon>
        <taxon>Bacillati</taxon>
        <taxon>Actinomycetota</taxon>
        <taxon>Actinomycetes</taxon>
        <taxon>Streptosporangiales</taxon>
        <taxon>Streptosporangiaceae</taxon>
        <taxon>Thermobispora</taxon>
    </lineage>
</organism>
<dbReference type="InterPro" id="IPR019079">
    <property type="entry name" value="Capsule_synth_CapA"/>
</dbReference>
<dbReference type="RefSeq" id="WP_013130503.1">
    <property type="nucleotide sequence ID" value="NC_014165.1"/>
</dbReference>
<reference evidence="5 6" key="1">
    <citation type="submission" date="2010-01" db="EMBL/GenBank/DDBJ databases">
        <title>The complete genome of Thermobispora bispora DSM 43833.</title>
        <authorList>
            <consortium name="US DOE Joint Genome Institute (JGI-PGF)"/>
            <person name="Lucas S."/>
            <person name="Copeland A."/>
            <person name="Lapidus A."/>
            <person name="Glavina del Rio T."/>
            <person name="Dalin E."/>
            <person name="Tice H."/>
            <person name="Bruce D."/>
            <person name="Goodwin L."/>
            <person name="Pitluck S."/>
            <person name="Kyrpides N."/>
            <person name="Mavromatis K."/>
            <person name="Ivanova N."/>
            <person name="Mikhailova N."/>
            <person name="Chertkov O."/>
            <person name="Brettin T."/>
            <person name="Detter J.C."/>
            <person name="Han C."/>
            <person name="Larimer F."/>
            <person name="Land M."/>
            <person name="Hauser L."/>
            <person name="Markowitz V."/>
            <person name="Cheng J.-F."/>
            <person name="Hugenholtz P."/>
            <person name="Woyke T."/>
            <person name="Wu D."/>
            <person name="Jando M."/>
            <person name="Schneider S."/>
            <person name="Klenk H.-P."/>
            <person name="Eisen J.A."/>
        </authorList>
    </citation>
    <scope>NUCLEOTIDE SEQUENCE [LARGE SCALE GENOMIC DNA]</scope>
    <source>
        <strain evidence="6">ATCC 19993 / DSM 43833 / CBS 139.67 / JCM 10125 / KCTC 9307 / NBRC 14880 / R51</strain>
    </source>
</reference>
<dbReference type="CDD" id="cd07381">
    <property type="entry name" value="MPP_CapA"/>
    <property type="match status" value="1"/>
</dbReference>
<gene>
    <name evidence="5" type="ordered locus">Tbis_0238</name>
</gene>
<feature type="signal peptide" evidence="3">
    <location>
        <begin position="1"/>
        <end position="28"/>
    </location>
</feature>
<accession>D6Y3E1</accession>